<organism evidence="2 3">
    <name type="scientific">Streptacidiphilus jiangxiensis</name>
    <dbReference type="NCBI Taxonomy" id="235985"/>
    <lineage>
        <taxon>Bacteria</taxon>
        <taxon>Bacillati</taxon>
        <taxon>Actinomycetota</taxon>
        <taxon>Actinomycetes</taxon>
        <taxon>Kitasatosporales</taxon>
        <taxon>Streptomycetaceae</taxon>
        <taxon>Streptacidiphilus</taxon>
    </lineage>
</organism>
<dbReference type="PROSITE" id="PS50075">
    <property type="entry name" value="CARRIER"/>
    <property type="match status" value="1"/>
</dbReference>
<dbReference type="Proteomes" id="UP000183015">
    <property type="component" value="Unassembled WGS sequence"/>
</dbReference>
<evidence type="ECO:0000259" key="1">
    <source>
        <dbReference type="PROSITE" id="PS50075"/>
    </source>
</evidence>
<feature type="domain" description="Carrier" evidence="1">
    <location>
        <begin position="2"/>
        <end position="80"/>
    </location>
</feature>
<dbReference type="Pfam" id="PF00550">
    <property type="entry name" value="PP-binding"/>
    <property type="match status" value="1"/>
</dbReference>
<dbReference type="STRING" id="235985.SAMN05414137_118116"/>
<keyword evidence="3" id="KW-1185">Reference proteome</keyword>
<evidence type="ECO:0000313" key="2">
    <source>
        <dbReference type="EMBL" id="SEM10016.1"/>
    </source>
</evidence>
<proteinExistence type="predicted"/>
<dbReference type="eggNOG" id="COG0236">
    <property type="taxonomic scope" value="Bacteria"/>
</dbReference>
<accession>A0A1H7VL95</accession>
<dbReference type="InterPro" id="IPR036736">
    <property type="entry name" value="ACP-like_sf"/>
</dbReference>
<gene>
    <name evidence="2" type="ORF">SAMN05414137_118116</name>
</gene>
<reference evidence="3" key="1">
    <citation type="submission" date="2016-10" db="EMBL/GenBank/DDBJ databases">
        <authorList>
            <person name="Varghese N."/>
        </authorList>
    </citation>
    <scope>NUCLEOTIDE SEQUENCE [LARGE SCALE GENOMIC DNA]</scope>
    <source>
        <strain evidence="3">DSM 45096 / BCRC 16803 / CGMCC 4.1857 / CIP 109030 / JCM 12277 / KCTC 19219 / NBRC 100920 / 33214</strain>
    </source>
</reference>
<protein>
    <submittedName>
        <fullName evidence="2">Phosphopantetheine attachment site</fullName>
    </submittedName>
</protein>
<dbReference type="SUPFAM" id="SSF47336">
    <property type="entry name" value="ACP-like"/>
    <property type="match status" value="1"/>
</dbReference>
<dbReference type="AlphaFoldDB" id="A0A1H7VL95"/>
<sequence>MTLQREITQHIVSEYLPDTPAEELAADYDLIATGVVTSLQLLRLIGWLGDRYDIPFGDLDIAPDDFRSVAAIAELVSRHRPVAAN</sequence>
<name>A0A1H7VL95_STRJI</name>
<dbReference type="OrthoDB" id="2625323at2"/>
<evidence type="ECO:0000313" key="3">
    <source>
        <dbReference type="Proteomes" id="UP000183015"/>
    </source>
</evidence>
<dbReference type="InterPro" id="IPR009081">
    <property type="entry name" value="PP-bd_ACP"/>
</dbReference>
<dbReference type="RefSeq" id="WP_042446151.1">
    <property type="nucleotide sequence ID" value="NZ_BBPN01000010.1"/>
</dbReference>
<dbReference type="EMBL" id="FOAZ01000018">
    <property type="protein sequence ID" value="SEM10016.1"/>
    <property type="molecule type" value="Genomic_DNA"/>
</dbReference>
<dbReference type="Gene3D" id="1.10.1200.10">
    <property type="entry name" value="ACP-like"/>
    <property type="match status" value="1"/>
</dbReference>